<keyword evidence="4" id="KW-1185">Reference proteome</keyword>
<dbReference type="SUPFAM" id="SSF50956">
    <property type="entry name" value="Thermostable phytase (3-phytase)"/>
    <property type="match status" value="1"/>
</dbReference>
<protein>
    <submittedName>
        <fullName evidence="2">Uncharacterized protein</fullName>
    </submittedName>
</protein>
<reference evidence="2" key="1">
    <citation type="submission" date="2022-10" db="EMBL/GenBank/DDBJ databases">
        <authorList>
            <person name="Chen Y."/>
            <person name="Dougan E. K."/>
            <person name="Chan C."/>
            <person name="Rhodes N."/>
            <person name="Thang M."/>
        </authorList>
    </citation>
    <scope>NUCLEOTIDE SEQUENCE</scope>
</reference>
<dbReference type="EMBL" id="CAMXCT020002815">
    <property type="protein sequence ID" value="CAL1154024.1"/>
    <property type="molecule type" value="Genomic_DNA"/>
</dbReference>
<dbReference type="EMBL" id="CAMXCT030002815">
    <property type="protein sequence ID" value="CAL4787961.1"/>
    <property type="molecule type" value="Genomic_DNA"/>
</dbReference>
<comment type="caution">
    <text evidence="2">The sequence shown here is derived from an EMBL/GenBank/DDBJ whole genome shotgun (WGS) entry which is preliminary data.</text>
</comment>
<sequence>MFVQDLPQHPMFDFDELEQQEDVAETVPEVTSEEAARHPEATGSATGSATLSSPPKEPPPPPPEVPMPEPEPEFNDQTIETPRVMSRPPGLASPARELRAAKVVGNVLALDEQSQQHLLRHEELRDVRDAAPRVLKIFGLACNTQFSVVTDESGRDMEVMVPNRNRSKIRFGARISSCALKPDDGHLLVACEDATLSTYRLDPTTGKTSTVLKLHFSEDPPKELIFFSLKLEDASYGNGLFPSKSKNSAKF</sequence>
<evidence type="ECO:0000256" key="1">
    <source>
        <dbReference type="SAM" id="MobiDB-lite"/>
    </source>
</evidence>
<feature type="compositionally biased region" description="Acidic residues" evidence="1">
    <location>
        <begin position="13"/>
        <end position="24"/>
    </location>
</feature>
<proteinExistence type="predicted"/>
<feature type="region of interest" description="Disordered" evidence="1">
    <location>
        <begin position="1"/>
        <end position="92"/>
    </location>
</feature>
<evidence type="ECO:0000313" key="4">
    <source>
        <dbReference type="Proteomes" id="UP001152797"/>
    </source>
</evidence>
<dbReference type="AlphaFoldDB" id="A0A9P1CYM8"/>
<name>A0A9P1CYM8_9DINO</name>
<reference evidence="3 4" key="2">
    <citation type="submission" date="2024-05" db="EMBL/GenBank/DDBJ databases">
        <authorList>
            <person name="Chen Y."/>
            <person name="Shah S."/>
            <person name="Dougan E. K."/>
            <person name="Thang M."/>
            <person name="Chan C."/>
        </authorList>
    </citation>
    <scope>NUCLEOTIDE SEQUENCE [LARGE SCALE GENOMIC DNA]</scope>
</reference>
<gene>
    <name evidence="2" type="ORF">C1SCF055_LOCUS26754</name>
</gene>
<evidence type="ECO:0000313" key="3">
    <source>
        <dbReference type="EMBL" id="CAL4787961.1"/>
    </source>
</evidence>
<evidence type="ECO:0000313" key="2">
    <source>
        <dbReference type="EMBL" id="CAI4000649.1"/>
    </source>
</evidence>
<accession>A0A9P1CYM8</accession>
<organism evidence="2">
    <name type="scientific">Cladocopium goreaui</name>
    <dbReference type="NCBI Taxonomy" id="2562237"/>
    <lineage>
        <taxon>Eukaryota</taxon>
        <taxon>Sar</taxon>
        <taxon>Alveolata</taxon>
        <taxon>Dinophyceae</taxon>
        <taxon>Suessiales</taxon>
        <taxon>Symbiodiniaceae</taxon>
        <taxon>Cladocopium</taxon>
    </lineage>
</organism>
<feature type="compositionally biased region" description="Low complexity" evidence="1">
    <location>
        <begin position="41"/>
        <end position="54"/>
    </location>
</feature>
<feature type="compositionally biased region" description="Pro residues" evidence="1">
    <location>
        <begin position="55"/>
        <end position="69"/>
    </location>
</feature>
<dbReference type="Proteomes" id="UP001152797">
    <property type="component" value="Unassembled WGS sequence"/>
</dbReference>
<dbReference type="EMBL" id="CAMXCT010002815">
    <property type="protein sequence ID" value="CAI4000649.1"/>
    <property type="molecule type" value="Genomic_DNA"/>
</dbReference>